<dbReference type="PANTHER" id="PTHR32322">
    <property type="entry name" value="INNER MEMBRANE TRANSPORTER"/>
    <property type="match status" value="1"/>
</dbReference>
<feature type="transmembrane region" description="Helical" evidence="7">
    <location>
        <begin position="171"/>
        <end position="187"/>
    </location>
</feature>
<comment type="caution">
    <text evidence="9">The sequence shown here is derived from an EMBL/GenBank/DDBJ whole genome shotgun (WGS) entry which is preliminary data.</text>
</comment>
<keyword evidence="6 7" id="KW-0472">Membrane</keyword>
<feature type="transmembrane region" description="Helical" evidence="7">
    <location>
        <begin position="260"/>
        <end position="279"/>
    </location>
</feature>
<feature type="transmembrane region" description="Helical" evidence="7">
    <location>
        <begin position="82"/>
        <end position="102"/>
    </location>
</feature>
<feature type="transmembrane region" description="Helical" evidence="7">
    <location>
        <begin position="114"/>
        <end position="131"/>
    </location>
</feature>
<feature type="transmembrane region" description="Helical" evidence="7">
    <location>
        <begin position="232"/>
        <end position="253"/>
    </location>
</feature>
<proteinExistence type="inferred from homology"/>
<keyword evidence="3" id="KW-1003">Cell membrane</keyword>
<keyword evidence="4 7" id="KW-0812">Transmembrane</keyword>
<feature type="transmembrane region" description="Helical" evidence="7">
    <location>
        <begin position="12"/>
        <end position="31"/>
    </location>
</feature>
<dbReference type="InterPro" id="IPR050638">
    <property type="entry name" value="AA-Vitamin_Transporters"/>
</dbReference>
<dbReference type="EMBL" id="JAFBEV010000003">
    <property type="protein sequence ID" value="MBM7657081.1"/>
    <property type="molecule type" value="Genomic_DNA"/>
</dbReference>
<evidence type="ECO:0000256" key="1">
    <source>
        <dbReference type="ARBA" id="ARBA00004651"/>
    </source>
</evidence>
<dbReference type="Proteomes" id="UP000823201">
    <property type="component" value="Unassembled WGS sequence"/>
</dbReference>
<reference evidence="9 10" key="1">
    <citation type="submission" date="2021-01" db="EMBL/GenBank/DDBJ databases">
        <title>Genomic Encyclopedia of Type Strains, Phase IV (KMG-IV): sequencing the most valuable type-strain genomes for metagenomic binning, comparative biology and taxonomic classification.</title>
        <authorList>
            <person name="Goeker M."/>
        </authorList>
    </citation>
    <scope>NUCLEOTIDE SEQUENCE [LARGE SCALE GENOMIC DNA]</scope>
    <source>
        <strain evidence="9 10">DSM 100968</strain>
    </source>
</reference>
<evidence type="ECO:0000256" key="4">
    <source>
        <dbReference type="ARBA" id="ARBA00022692"/>
    </source>
</evidence>
<dbReference type="SUPFAM" id="SSF103481">
    <property type="entry name" value="Multidrug resistance efflux transporter EmrE"/>
    <property type="match status" value="2"/>
</dbReference>
<sequence>MGGKQFFTNKKTVIFIAVFCCVLWGSAYPGVKAGYSLFQISTHQIYSELSFAGLRFVLAGLMVLIYALIAGRPVFQFSRRQVGELILLGLFETTFQYVFFYIGLSHTSGVKASIMNATSVFFSVIIAHFIYQNDRITFNKTIGCLVGFLGVLLVNFSSDLLSFHFNFTGEGFIAIAAFAFSAAAIYGKRVCQHLDSVVVTGYQLLIGGAVLLTTGLSQGGGVTHFTVASVTILLYLGLLSALAFTLWTILLTYNKVGAIAVYNFLIPVSGVILSSIFLHENILEWKNALALLLVCFGIYAVNRQGDRAIAARGDLNTATKS</sequence>
<comment type="subcellular location">
    <subcellularLocation>
        <location evidence="1">Cell membrane</location>
        <topology evidence="1">Multi-pass membrane protein</topology>
    </subcellularLocation>
</comment>
<protein>
    <submittedName>
        <fullName evidence="9">Drug/metabolite transporter (DMT)-like permease</fullName>
    </submittedName>
</protein>
<keyword evidence="10" id="KW-1185">Reference proteome</keyword>
<evidence type="ECO:0000256" key="6">
    <source>
        <dbReference type="ARBA" id="ARBA00023136"/>
    </source>
</evidence>
<evidence type="ECO:0000256" key="5">
    <source>
        <dbReference type="ARBA" id="ARBA00022989"/>
    </source>
</evidence>
<dbReference type="InterPro" id="IPR000620">
    <property type="entry name" value="EamA_dom"/>
</dbReference>
<keyword evidence="5 7" id="KW-1133">Transmembrane helix</keyword>
<accession>A0ABS2Q5L7</accession>
<evidence type="ECO:0000259" key="8">
    <source>
        <dbReference type="Pfam" id="PF00892"/>
    </source>
</evidence>
<dbReference type="PANTHER" id="PTHR32322:SF18">
    <property type="entry name" value="S-ADENOSYLMETHIONINE_S-ADENOSYLHOMOCYSTEINE TRANSPORTER"/>
    <property type="match status" value="1"/>
</dbReference>
<feature type="transmembrane region" description="Helical" evidence="7">
    <location>
        <begin position="194"/>
        <end position="212"/>
    </location>
</feature>
<evidence type="ECO:0000256" key="3">
    <source>
        <dbReference type="ARBA" id="ARBA00022475"/>
    </source>
</evidence>
<gene>
    <name evidence="9" type="ORF">JOC27_000522</name>
</gene>
<dbReference type="RefSeq" id="WP_239529394.1">
    <property type="nucleotide sequence ID" value="NZ_CBCRXA010000003.1"/>
</dbReference>
<evidence type="ECO:0000313" key="10">
    <source>
        <dbReference type="Proteomes" id="UP000823201"/>
    </source>
</evidence>
<comment type="similarity">
    <text evidence="2">Belongs to the EamA transporter family.</text>
</comment>
<name>A0ABS2Q5L7_9BACL</name>
<dbReference type="Pfam" id="PF00892">
    <property type="entry name" value="EamA"/>
    <property type="match status" value="2"/>
</dbReference>
<evidence type="ECO:0000313" key="9">
    <source>
        <dbReference type="EMBL" id="MBM7657081.1"/>
    </source>
</evidence>
<feature type="transmembrane region" description="Helical" evidence="7">
    <location>
        <begin position="143"/>
        <end position="165"/>
    </location>
</feature>
<dbReference type="InterPro" id="IPR037185">
    <property type="entry name" value="EmrE-like"/>
</dbReference>
<feature type="domain" description="EamA" evidence="8">
    <location>
        <begin position="169"/>
        <end position="302"/>
    </location>
</feature>
<evidence type="ECO:0000256" key="2">
    <source>
        <dbReference type="ARBA" id="ARBA00007362"/>
    </source>
</evidence>
<evidence type="ECO:0000256" key="7">
    <source>
        <dbReference type="SAM" id="Phobius"/>
    </source>
</evidence>
<organism evidence="9 10">
    <name type="scientific">Sporolactobacillus spathodeae</name>
    <dbReference type="NCBI Taxonomy" id="1465502"/>
    <lineage>
        <taxon>Bacteria</taxon>
        <taxon>Bacillati</taxon>
        <taxon>Bacillota</taxon>
        <taxon>Bacilli</taxon>
        <taxon>Bacillales</taxon>
        <taxon>Sporolactobacillaceae</taxon>
        <taxon>Sporolactobacillus</taxon>
    </lineage>
</organism>
<feature type="transmembrane region" description="Helical" evidence="7">
    <location>
        <begin position="51"/>
        <end position="70"/>
    </location>
</feature>
<feature type="transmembrane region" description="Helical" evidence="7">
    <location>
        <begin position="285"/>
        <end position="302"/>
    </location>
</feature>
<feature type="domain" description="EamA" evidence="8">
    <location>
        <begin position="13"/>
        <end position="155"/>
    </location>
</feature>